<organism evidence="1 2">
    <name type="scientific">Ixodes persulcatus</name>
    <name type="common">Taiga tick</name>
    <dbReference type="NCBI Taxonomy" id="34615"/>
    <lineage>
        <taxon>Eukaryota</taxon>
        <taxon>Metazoa</taxon>
        <taxon>Ecdysozoa</taxon>
        <taxon>Arthropoda</taxon>
        <taxon>Chelicerata</taxon>
        <taxon>Arachnida</taxon>
        <taxon>Acari</taxon>
        <taxon>Parasitiformes</taxon>
        <taxon>Ixodida</taxon>
        <taxon>Ixodoidea</taxon>
        <taxon>Ixodidae</taxon>
        <taxon>Ixodinae</taxon>
        <taxon>Ixodes</taxon>
    </lineage>
</organism>
<reference evidence="1 2" key="1">
    <citation type="journal article" date="2020" name="Cell">
        <title>Large-Scale Comparative Analyses of Tick Genomes Elucidate Their Genetic Diversity and Vector Capacities.</title>
        <authorList>
            <consortium name="Tick Genome and Microbiome Consortium (TIGMIC)"/>
            <person name="Jia N."/>
            <person name="Wang J."/>
            <person name="Shi W."/>
            <person name="Du L."/>
            <person name="Sun Y."/>
            <person name="Zhan W."/>
            <person name="Jiang J.F."/>
            <person name="Wang Q."/>
            <person name="Zhang B."/>
            <person name="Ji P."/>
            <person name="Bell-Sakyi L."/>
            <person name="Cui X.M."/>
            <person name="Yuan T.T."/>
            <person name="Jiang B.G."/>
            <person name="Yang W.F."/>
            <person name="Lam T.T."/>
            <person name="Chang Q.C."/>
            <person name="Ding S.J."/>
            <person name="Wang X.J."/>
            <person name="Zhu J.G."/>
            <person name="Ruan X.D."/>
            <person name="Zhao L."/>
            <person name="Wei J.T."/>
            <person name="Ye R.Z."/>
            <person name="Que T.C."/>
            <person name="Du C.H."/>
            <person name="Zhou Y.H."/>
            <person name="Cheng J.X."/>
            <person name="Dai P.F."/>
            <person name="Guo W.B."/>
            <person name="Han X.H."/>
            <person name="Huang E.J."/>
            <person name="Li L.F."/>
            <person name="Wei W."/>
            <person name="Gao Y.C."/>
            <person name="Liu J.Z."/>
            <person name="Shao H.Z."/>
            <person name="Wang X."/>
            <person name="Wang C.C."/>
            <person name="Yang T.C."/>
            <person name="Huo Q.B."/>
            <person name="Li W."/>
            <person name="Chen H.Y."/>
            <person name="Chen S.E."/>
            <person name="Zhou L.G."/>
            <person name="Ni X.B."/>
            <person name="Tian J.H."/>
            <person name="Sheng Y."/>
            <person name="Liu T."/>
            <person name="Pan Y.S."/>
            <person name="Xia L.Y."/>
            <person name="Li J."/>
            <person name="Zhao F."/>
            <person name="Cao W.C."/>
        </authorList>
    </citation>
    <scope>NUCLEOTIDE SEQUENCE [LARGE SCALE GENOMIC DNA]</scope>
    <source>
        <strain evidence="1">Iper-2018</strain>
    </source>
</reference>
<proteinExistence type="predicted"/>
<evidence type="ECO:0000313" key="2">
    <source>
        <dbReference type="Proteomes" id="UP000805193"/>
    </source>
</evidence>
<evidence type="ECO:0000313" key="1">
    <source>
        <dbReference type="EMBL" id="KAG0430815.1"/>
    </source>
</evidence>
<dbReference type="Proteomes" id="UP000805193">
    <property type="component" value="Unassembled WGS sequence"/>
</dbReference>
<name>A0AC60Q9X1_IXOPE</name>
<sequence length="280" mass="30120">MSAGTALVEKSSSKRRPRHRRPPPQPPPVRVKAEPVDDIKADSAAGSRNSVLAAATRGDVCTGERVFRRACFPAPWRVCTHGPGSSWLAAAPVGTAQMQRPHLSAPREREPKHLRAFKLLAAGASANCQAGERPAAERASCHTRHRCWVTTGMAIPAATAWHFDDVIGGGNRGTTFGESVKTPVGDAVPAPYFGHYTTSNFLDYYFREGRSEELDKFFTKRVARCACADGRTDGLASPSTVFSVFFSGDPPSEQAGELLAATAAVLREIKVVHDVHDSTV</sequence>
<gene>
    <name evidence="1" type="ORF">HPB47_022357</name>
</gene>
<protein>
    <submittedName>
        <fullName evidence="1">Uncharacterized protein</fullName>
    </submittedName>
</protein>
<dbReference type="EMBL" id="JABSTQ010009287">
    <property type="protein sequence ID" value="KAG0430815.1"/>
    <property type="molecule type" value="Genomic_DNA"/>
</dbReference>
<accession>A0AC60Q9X1</accession>
<comment type="caution">
    <text evidence="1">The sequence shown here is derived from an EMBL/GenBank/DDBJ whole genome shotgun (WGS) entry which is preliminary data.</text>
</comment>
<keyword evidence="2" id="KW-1185">Reference proteome</keyword>